<gene>
    <name evidence="3" type="ORF">RCOM_0199830</name>
</gene>
<dbReference type="KEGG" id="rcu:8280382"/>
<dbReference type="PANTHER" id="PTHR33734:SF28">
    <property type="entry name" value="LYSM DOMAIN-CONTAINING GPI-ANCHORED PROTEIN 1-LIKE"/>
    <property type="match status" value="1"/>
</dbReference>
<dbReference type="InParanoid" id="B9T592"/>
<keyword evidence="4" id="KW-1185">Reference proteome</keyword>
<dbReference type="Proteomes" id="UP000008311">
    <property type="component" value="Unassembled WGS sequence"/>
</dbReference>
<keyword evidence="1" id="KW-0732">Signal</keyword>
<dbReference type="Gene3D" id="3.10.350.10">
    <property type="entry name" value="LysM domain"/>
    <property type="match status" value="2"/>
</dbReference>
<feature type="domain" description="LysM" evidence="2">
    <location>
        <begin position="174"/>
        <end position="217"/>
    </location>
</feature>
<dbReference type="Pfam" id="PF01476">
    <property type="entry name" value="LysM"/>
    <property type="match status" value="3"/>
</dbReference>
<dbReference type="SUPFAM" id="SSF54106">
    <property type="entry name" value="LysM domain"/>
    <property type="match status" value="2"/>
</dbReference>
<dbReference type="CDD" id="cd00118">
    <property type="entry name" value="LysM"/>
    <property type="match status" value="1"/>
</dbReference>
<reference evidence="4" key="1">
    <citation type="journal article" date="2010" name="Nat. Biotechnol.">
        <title>Draft genome sequence of the oilseed species Ricinus communis.</title>
        <authorList>
            <person name="Chan A.P."/>
            <person name="Crabtree J."/>
            <person name="Zhao Q."/>
            <person name="Lorenzi H."/>
            <person name="Orvis J."/>
            <person name="Puiu D."/>
            <person name="Melake-Berhan A."/>
            <person name="Jones K.M."/>
            <person name="Redman J."/>
            <person name="Chen G."/>
            <person name="Cahoon E.B."/>
            <person name="Gedil M."/>
            <person name="Stanke M."/>
            <person name="Haas B.J."/>
            <person name="Wortman J.R."/>
            <person name="Fraser-Liggett C.M."/>
            <person name="Ravel J."/>
            <person name="Rabinowicz P.D."/>
        </authorList>
    </citation>
    <scope>NUCLEOTIDE SEQUENCE [LARGE SCALE GENOMIC DNA]</scope>
    <source>
        <strain evidence="4">cv. Hale</strain>
    </source>
</reference>
<evidence type="ECO:0000256" key="1">
    <source>
        <dbReference type="SAM" id="SignalP"/>
    </source>
</evidence>
<dbReference type="PROSITE" id="PS51782">
    <property type="entry name" value="LYSM"/>
    <property type="match status" value="2"/>
</dbReference>
<dbReference type="AlphaFoldDB" id="B9T592"/>
<dbReference type="eggNOG" id="ENOG502QURQ">
    <property type="taxonomic scope" value="Eukaryota"/>
</dbReference>
<evidence type="ECO:0000313" key="4">
    <source>
        <dbReference type="Proteomes" id="UP000008311"/>
    </source>
</evidence>
<feature type="signal peptide" evidence="1">
    <location>
        <begin position="1"/>
        <end position="25"/>
    </location>
</feature>
<evidence type="ECO:0000259" key="2">
    <source>
        <dbReference type="PROSITE" id="PS51782"/>
    </source>
</evidence>
<dbReference type="SMART" id="SM00257">
    <property type="entry name" value="LysM"/>
    <property type="match status" value="2"/>
</dbReference>
<dbReference type="InterPro" id="IPR018392">
    <property type="entry name" value="LysM"/>
</dbReference>
<name>B9T592_RICCO</name>
<organism evidence="3 4">
    <name type="scientific">Ricinus communis</name>
    <name type="common">Castor bean</name>
    <dbReference type="NCBI Taxonomy" id="3988"/>
    <lineage>
        <taxon>Eukaryota</taxon>
        <taxon>Viridiplantae</taxon>
        <taxon>Streptophyta</taxon>
        <taxon>Embryophyta</taxon>
        <taxon>Tracheophyta</taxon>
        <taxon>Spermatophyta</taxon>
        <taxon>Magnoliopsida</taxon>
        <taxon>eudicotyledons</taxon>
        <taxon>Gunneridae</taxon>
        <taxon>Pentapetalae</taxon>
        <taxon>rosids</taxon>
        <taxon>fabids</taxon>
        <taxon>Malpighiales</taxon>
        <taxon>Euphorbiaceae</taxon>
        <taxon>Acalyphoideae</taxon>
        <taxon>Acalypheae</taxon>
        <taxon>Ricinus</taxon>
    </lineage>
</organism>
<feature type="chain" id="PRO_5002892316" evidence="1">
    <location>
        <begin position="26"/>
        <end position="405"/>
    </location>
</feature>
<feature type="domain" description="LysM" evidence="2">
    <location>
        <begin position="109"/>
        <end position="155"/>
    </location>
</feature>
<dbReference type="OrthoDB" id="2107166at2759"/>
<accession>B9T592</accession>
<sequence>MNCPILHSLLLISVLVPIFPCTIHAKSIIEPCISSDSCPSLLSYLLPFDSQLPAIAYRFGVNISDILATNSIDPEALPSINNQILHANSLVKIPISCPCVEGIRRLMSTSYTVKPADTVDSISLGFGGLVSGEQITSTNGINANNPLMIGQKLVIPLPCSCFDNNDNGVAAVYMSYVVQNGESLEKIAMEFDTTVLDLENVNGFGQPQVDPGDILAVPISACSSTNLNWYNQSLLVPNGSYALTANNCIKCLCLPRNLSLQCLPSGIGDSCSHLQCKDSNLFIGDQYVQHTATACNITACVYRGYSGRKILRKLLKSSNVQCPGNHSYNAISPLASPSFNPIEPSIALPPLLSPSSAPHPSMGIDGSNPRNNQNFNASSNGEFLGHISFSLYTLFLLEIFFCFFF</sequence>
<dbReference type="PANTHER" id="PTHR33734">
    <property type="entry name" value="LYSM DOMAIN-CONTAINING GPI-ANCHORED PROTEIN 2"/>
    <property type="match status" value="1"/>
</dbReference>
<protein>
    <submittedName>
        <fullName evidence="3">LysM domain GPI-anchored protein 1, putative</fullName>
    </submittedName>
</protein>
<evidence type="ECO:0000313" key="3">
    <source>
        <dbReference type="EMBL" id="EEF28969.1"/>
    </source>
</evidence>
<proteinExistence type="predicted"/>
<dbReference type="InterPro" id="IPR036779">
    <property type="entry name" value="LysM_dom_sf"/>
</dbReference>
<dbReference type="EMBL" id="EQ974515">
    <property type="protein sequence ID" value="EEF28969.1"/>
    <property type="molecule type" value="Genomic_DNA"/>
</dbReference>